<evidence type="ECO:0000256" key="1">
    <source>
        <dbReference type="SAM" id="Phobius"/>
    </source>
</evidence>
<keyword evidence="1" id="KW-0812">Transmembrane</keyword>
<name>A0A2P1PS78_9GAMM</name>
<dbReference type="Proteomes" id="UP000241074">
    <property type="component" value="Chromosome"/>
</dbReference>
<keyword evidence="1" id="KW-0472">Membrane</keyword>
<dbReference type="AlphaFoldDB" id="A0A2P1PS78"/>
<sequence length="174" mass="18785">MRLANALLFQALWFSAVLGAAKGLWWPALPVLGVLIAFTWRYSPTRAQDFRLLGVAVALGMIIETGFAQTGWIRYAAALPSTELAPVWILLMWAGFALTINHSLAPLMRTRWLALLSGAVFGPLAYFGAARLGAVESFGLSTLAMMLVIGVAWALSLLLLAELARVKTAAKELV</sequence>
<feature type="transmembrane region" description="Helical" evidence="1">
    <location>
        <begin position="52"/>
        <end position="73"/>
    </location>
</feature>
<evidence type="ECO:0000313" key="3">
    <source>
        <dbReference type="Proteomes" id="UP000241074"/>
    </source>
</evidence>
<organism evidence="2 3">
    <name type="scientific">Ahniella affigens</name>
    <dbReference type="NCBI Taxonomy" id="2021234"/>
    <lineage>
        <taxon>Bacteria</taxon>
        <taxon>Pseudomonadati</taxon>
        <taxon>Pseudomonadota</taxon>
        <taxon>Gammaproteobacteria</taxon>
        <taxon>Lysobacterales</taxon>
        <taxon>Rhodanobacteraceae</taxon>
        <taxon>Ahniella</taxon>
    </lineage>
</organism>
<reference evidence="2 3" key="1">
    <citation type="submission" date="2018-03" db="EMBL/GenBank/DDBJ databases">
        <title>Ahniella affigens gen. nov., sp. nov., a gammaproteobacterium isolated from sandy soil near a stream.</title>
        <authorList>
            <person name="Ko Y."/>
            <person name="Kim J.-H."/>
        </authorList>
    </citation>
    <scope>NUCLEOTIDE SEQUENCE [LARGE SCALE GENOMIC DNA]</scope>
    <source>
        <strain evidence="2 3">D13</strain>
    </source>
</reference>
<dbReference type="RefSeq" id="WP_106891608.1">
    <property type="nucleotide sequence ID" value="NZ_CP027860.1"/>
</dbReference>
<dbReference type="EMBL" id="CP027860">
    <property type="protein sequence ID" value="AVP97688.1"/>
    <property type="molecule type" value="Genomic_DNA"/>
</dbReference>
<feature type="transmembrane region" description="Helical" evidence="1">
    <location>
        <begin position="85"/>
        <end position="105"/>
    </location>
</feature>
<dbReference type="InterPro" id="IPR021306">
    <property type="entry name" value="DUF2878"/>
</dbReference>
<accession>A0A2P1PS78</accession>
<protein>
    <submittedName>
        <fullName evidence="2">DUF2878 domain-containing protein</fullName>
    </submittedName>
</protein>
<proteinExistence type="predicted"/>
<dbReference type="OrthoDB" id="288800at2"/>
<reference evidence="2 3" key="2">
    <citation type="submission" date="2018-03" db="EMBL/GenBank/DDBJ databases">
        <authorList>
            <person name="Keele B.F."/>
        </authorList>
    </citation>
    <scope>NUCLEOTIDE SEQUENCE [LARGE SCALE GENOMIC DNA]</scope>
    <source>
        <strain evidence="2 3">D13</strain>
    </source>
</reference>
<feature type="transmembrane region" description="Helical" evidence="1">
    <location>
        <begin position="138"/>
        <end position="161"/>
    </location>
</feature>
<feature type="transmembrane region" description="Helical" evidence="1">
    <location>
        <begin position="112"/>
        <end position="132"/>
    </location>
</feature>
<keyword evidence="3" id="KW-1185">Reference proteome</keyword>
<keyword evidence="1" id="KW-1133">Transmembrane helix</keyword>
<gene>
    <name evidence="2" type="ORF">C7S18_10960</name>
</gene>
<evidence type="ECO:0000313" key="2">
    <source>
        <dbReference type="EMBL" id="AVP97688.1"/>
    </source>
</evidence>
<dbReference type="Pfam" id="PF11086">
    <property type="entry name" value="DUF2878"/>
    <property type="match status" value="1"/>
</dbReference>
<dbReference type="KEGG" id="xba:C7S18_10960"/>